<dbReference type="Pfam" id="PF04120">
    <property type="entry name" value="Iron_permease"/>
    <property type="match status" value="1"/>
</dbReference>
<keyword evidence="4" id="KW-1185">Reference proteome</keyword>
<dbReference type="InterPro" id="IPR007251">
    <property type="entry name" value="Iron_permease_Fet4"/>
</dbReference>
<sequence length="135" mass="14808">MRARHVREAFSGTAQVLAKVAGSPWTSGLSVLVVFTLLVVGVSTRFTPGWQITVYAAGSLVSLLVLFSIQHTTNRQTKAILLKLDELVRATEGAHEELIAVEDRELHEQEELHDLKRQGDLRPTGVPVEEANKGV</sequence>
<organism evidence="3 4">
    <name type="scientific">Actinokineospora xionganensis</name>
    <dbReference type="NCBI Taxonomy" id="2684470"/>
    <lineage>
        <taxon>Bacteria</taxon>
        <taxon>Bacillati</taxon>
        <taxon>Actinomycetota</taxon>
        <taxon>Actinomycetes</taxon>
        <taxon>Pseudonocardiales</taxon>
        <taxon>Pseudonocardiaceae</taxon>
        <taxon>Actinokineospora</taxon>
    </lineage>
</organism>
<evidence type="ECO:0000256" key="1">
    <source>
        <dbReference type="SAM" id="MobiDB-lite"/>
    </source>
</evidence>
<dbReference type="RefSeq" id="WP_187221187.1">
    <property type="nucleotide sequence ID" value="NZ_JABVED010000008.1"/>
</dbReference>
<evidence type="ECO:0000256" key="2">
    <source>
        <dbReference type="SAM" id="Phobius"/>
    </source>
</evidence>
<reference evidence="3 4" key="1">
    <citation type="submission" date="2020-06" db="EMBL/GenBank/DDBJ databases">
        <title>Actinokineospora xiongansis sp. nov., isolated from soil of Baiyangdian.</title>
        <authorList>
            <person name="Zhang X."/>
        </authorList>
    </citation>
    <scope>NUCLEOTIDE SEQUENCE [LARGE SCALE GENOMIC DNA]</scope>
    <source>
        <strain evidence="3 4">HBU206404</strain>
    </source>
</reference>
<feature type="transmembrane region" description="Helical" evidence="2">
    <location>
        <begin position="49"/>
        <end position="69"/>
    </location>
</feature>
<dbReference type="EMBL" id="JABVED010000008">
    <property type="protein sequence ID" value="MBC6448715.1"/>
    <property type="molecule type" value="Genomic_DNA"/>
</dbReference>
<comment type="caution">
    <text evidence="3">The sequence shown here is derived from an EMBL/GenBank/DDBJ whole genome shotgun (WGS) entry which is preliminary data.</text>
</comment>
<evidence type="ECO:0000313" key="4">
    <source>
        <dbReference type="Proteomes" id="UP000734823"/>
    </source>
</evidence>
<feature type="region of interest" description="Disordered" evidence="1">
    <location>
        <begin position="116"/>
        <end position="135"/>
    </location>
</feature>
<gene>
    <name evidence="3" type="ORF">GPZ80_16200</name>
</gene>
<proteinExistence type="predicted"/>
<accession>A0ABR7L7P7</accession>
<keyword evidence="2" id="KW-0472">Membrane</keyword>
<protein>
    <submittedName>
        <fullName evidence="3">Low affinity iron permease family protein</fullName>
    </submittedName>
</protein>
<keyword evidence="2" id="KW-0812">Transmembrane</keyword>
<keyword evidence="2" id="KW-1133">Transmembrane helix</keyword>
<dbReference type="Proteomes" id="UP000734823">
    <property type="component" value="Unassembled WGS sequence"/>
</dbReference>
<feature type="transmembrane region" description="Helical" evidence="2">
    <location>
        <begin position="21"/>
        <end position="43"/>
    </location>
</feature>
<evidence type="ECO:0000313" key="3">
    <source>
        <dbReference type="EMBL" id="MBC6448715.1"/>
    </source>
</evidence>
<name>A0ABR7L7P7_9PSEU</name>